<accession>A0A4P6WV77</accession>
<organism evidence="2 3">
    <name type="scientific">Hydrogenophaga pseudoflava</name>
    <name type="common">Pseudomonas carboxydoflava</name>
    <dbReference type="NCBI Taxonomy" id="47421"/>
    <lineage>
        <taxon>Bacteria</taxon>
        <taxon>Pseudomonadati</taxon>
        <taxon>Pseudomonadota</taxon>
        <taxon>Betaproteobacteria</taxon>
        <taxon>Burkholderiales</taxon>
        <taxon>Comamonadaceae</taxon>
        <taxon>Hydrogenophaga</taxon>
    </lineage>
</organism>
<dbReference type="InterPro" id="IPR027383">
    <property type="entry name" value="Znf_put"/>
</dbReference>
<dbReference type="Pfam" id="PF13490">
    <property type="entry name" value="zf-HC2"/>
    <property type="match status" value="1"/>
</dbReference>
<gene>
    <name evidence="2" type="ORF">HPF_06515</name>
</gene>
<sequence length="68" mass="8146">MKAAYPFRRTCKEATALMVAREDRQLPWADRVGLRLHLMVCKACPTFERQMLTMRHAMKQWRGYTEEE</sequence>
<dbReference type="KEGG" id="hpse:HPF_06515"/>
<evidence type="ECO:0000313" key="2">
    <source>
        <dbReference type="EMBL" id="QBM27330.1"/>
    </source>
</evidence>
<reference evidence="2 3" key="1">
    <citation type="submission" date="2019-03" db="EMBL/GenBank/DDBJ databases">
        <authorList>
            <person name="Sebastian G."/>
            <person name="Baumann P."/>
            <person name="Ruckert C."/>
            <person name="Kalinowski J."/>
            <person name="Nebel B."/>
            <person name="Takors R."/>
            <person name="Blombach B."/>
        </authorList>
    </citation>
    <scope>NUCLEOTIDE SEQUENCE [LARGE SCALE GENOMIC DNA]</scope>
    <source>
        <strain evidence="2 3">DSM 1084</strain>
    </source>
</reference>
<protein>
    <recommendedName>
        <fullName evidence="1">Putative zinc-finger domain-containing protein</fullName>
    </recommendedName>
</protein>
<feature type="domain" description="Putative zinc-finger" evidence="1">
    <location>
        <begin position="11"/>
        <end position="44"/>
    </location>
</feature>
<name>A0A4P6WV77_HYDPS</name>
<dbReference type="RefSeq" id="WP_066149526.1">
    <property type="nucleotide sequence ID" value="NZ_CP037867.1"/>
</dbReference>
<dbReference type="EMBL" id="CP037867">
    <property type="protein sequence ID" value="QBM27330.1"/>
    <property type="molecule type" value="Genomic_DNA"/>
</dbReference>
<evidence type="ECO:0000259" key="1">
    <source>
        <dbReference type="Pfam" id="PF13490"/>
    </source>
</evidence>
<proteinExistence type="predicted"/>
<dbReference type="Proteomes" id="UP000293912">
    <property type="component" value="Chromosome"/>
</dbReference>
<evidence type="ECO:0000313" key="3">
    <source>
        <dbReference type="Proteomes" id="UP000293912"/>
    </source>
</evidence>
<dbReference type="AlphaFoldDB" id="A0A4P6WV77"/>
<keyword evidence="3" id="KW-1185">Reference proteome</keyword>